<proteinExistence type="predicted"/>
<dbReference type="RefSeq" id="XP_012206979.1">
    <property type="nucleotide sequence ID" value="XM_012351589.1"/>
</dbReference>
<evidence type="ECO:0000256" key="5">
    <source>
        <dbReference type="SAM" id="Phobius"/>
    </source>
</evidence>
<keyword evidence="2 4" id="KW-0863">Zinc-finger</keyword>
<keyword evidence="8" id="KW-1185">Reference proteome</keyword>
<keyword evidence="1" id="KW-0479">Metal-binding</keyword>
<dbReference type="Proteomes" id="UP000030745">
    <property type="component" value="Unassembled WGS sequence"/>
</dbReference>
<organism evidence="7 8">
    <name type="scientific">Saprolegnia parasitica (strain CBS 223.65)</name>
    <dbReference type="NCBI Taxonomy" id="695850"/>
    <lineage>
        <taxon>Eukaryota</taxon>
        <taxon>Sar</taxon>
        <taxon>Stramenopiles</taxon>
        <taxon>Oomycota</taxon>
        <taxon>Saprolegniomycetes</taxon>
        <taxon>Saprolegniales</taxon>
        <taxon>Saprolegniaceae</taxon>
        <taxon>Saprolegnia</taxon>
    </lineage>
</organism>
<evidence type="ECO:0000313" key="7">
    <source>
        <dbReference type="EMBL" id="KDO22345.1"/>
    </source>
</evidence>
<accession>A0A067BZR4</accession>
<feature type="domain" description="RanBP2-type" evidence="6">
    <location>
        <begin position="82"/>
        <end position="111"/>
    </location>
</feature>
<keyword evidence="5" id="KW-0812">Transmembrane</keyword>
<evidence type="ECO:0000256" key="2">
    <source>
        <dbReference type="ARBA" id="ARBA00022771"/>
    </source>
</evidence>
<evidence type="ECO:0000256" key="1">
    <source>
        <dbReference type="ARBA" id="ARBA00022723"/>
    </source>
</evidence>
<dbReference type="PROSITE" id="PS50199">
    <property type="entry name" value="ZF_RANBP2_2"/>
    <property type="match status" value="1"/>
</dbReference>
<dbReference type="EMBL" id="KK583270">
    <property type="protein sequence ID" value="KDO22345.1"/>
    <property type="molecule type" value="Genomic_DNA"/>
</dbReference>
<reference evidence="7 8" key="1">
    <citation type="journal article" date="2013" name="PLoS Genet.">
        <title>Distinctive expansion of potential virulence genes in the genome of the oomycete fish pathogen Saprolegnia parasitica.</title>
        <authorList>
            <person name="Jiang R.H."/>
            <person name="de Bruijn I."/>
            <person name="Haas B.J."/>
            <person name="Belmonte R."/>
            <person name="Lobach L."/>
            <person name="Christie J."/>
            <person name="van den Ackerveken G."/>
            <person name="Bottin A."/>
            <person name="Bulone V."/>
            <person name="Diaz-Moreno S.M."/>
            <person name="Dumas B."/>
            <person name="Fan L."/>
            <person name="Gaulin E."/>
            <person name="Govers F."/>
            <person name="Grenville-Briggs L.J."/>
            <person name="Horner N.R."/>
            <person name="Levin J.Z."/>
            <person name="Mammella M."/>
            <person name="Meijer H.J."/>
            <person name="Morris P."/>
            <person name="Nusbaum C."/>
            <person name="Oome S."/>
            <person name="Phillips A.J."/>
            <person name="van Rooyen D."/>
            <person name="Rzeszutek E."/>
            <person name="Saraiva M."/>
            <person name="Secombes C.J."/>
            <person name="Seidl M.F."/>
            <person name="Snel B."/>
            <person name="Stassen J.H."/>
            <person name="Sykes S."/>
            <person name="Tripathy S."/>
            <person name="van den Berg H."/>
            <person name="Vega-Arreguin J.C."/>
            <person name="Wawra S."/>
            <person name="Young S.K."/>
            <person name="Zeng Q."/>
            <person name="Dieguez-Uribeondo J."/>
            <person name="Russ C."/>
            <person name="Tyler B.M."/>
            <person name="van West P."/>
        </authorList>
    </citation>
    <scope>NUCLEOTIDE SEQUENCE [LARGE SCALE GENOMIC DNA]</scope>
    <source>
        <strain evidence="7 8">CBS 223.65</strain>
    </source>
</reference>
<name>A0A067BZR4_SAPPC</name>
<dbReference type="PROSITE" id="PS01358">
    <property type="entry name" value="ZF_RANBP2_1"/>
    <property type="match status" value="1"/>
</dbReference>
<dbReference type="GO" id="GO:0008270">
    <property type="term" value="F:zinc ion binding"/>
    <property type="evidence" value="ECO:0007669"/>
    <property type="project" value="UniProtKB-KW"/>
</dbReference>
<evidence type="ECO:0000256" key="4">
    <source>
        <dbReference type="PROSITE-ProRule" id="PRU00322"/>
    </source>
</evidence>
<keyword evidence="3" id="KW-0862">Zinc</keyword>
<evidence type="ECO:0000313" key="8">
    <source>
        <dbReference type="Proteomes" id="UP000030745"/>
    </source>
</evidence>
<protein>
    <recommendedName>
        <fullName evidence="6">RanBP2-type domain-containing protein</fullName>
    </recommendedName>
</protein>
<dbReference type="InterPro" id="IPR001876">
    <property type="entry name" value="Znf_RanBP2"/>
</dbReference>
<evidence type="ECO:0000259" key="6">
    <source>
        <dbReference type="PROSITE" id="PS50199"/>
    </source>
</evidence>
<dbReference type="VEuPathDB" id="FungiDB:SPRG_12806"/>
<feature type="transmembrane region" description="Helical" evidence="5">
    <location>
        <begin position="12"/>
        <end position="32"/>
    </location>
</feature>
<keyword evidence="5" id="KW-1133">Transmembrane helix</keyword>
<gene>
    <name evidence="7" type="ORF">SPRG_12806</name>
</gene>
<evidence type="ECO:0000256" key="3">
    <source>
        <dbReference type="ARBA" id="ARBA00022833"/>
    </source>
</evidence>
<keyword evidence="5" id="KW-0472">Membrane</keyword>
<dbReference type="GeneID" id="24134738"/>
<dbReference type="AlphaFoldDB" id="A0A067BZR4"/>
<sequence length="116" mass="12921">MANYLTQAVIPMAIIVLCLACFVYFCIFKLMAKPLPFTLGRPLLSNEYDLANRHGTSPIATFLGAIHGLNRQDIEELCAMRYANAWRCLVCAFENAEVSTTCVLCDSAKGTLRHFL</sequence>
<dbReference type="KEGG" id="spar:SPRG_12806"/>